<keyword evidence="5 16" id="KW-0812">Transmembrane</keyword>
<name>A0A1D2N543_ORCCI</name>
<reference evidence="20 21" key="1">
    <citation type="journal article" date="2016" name="Genome Biol. Evol.">
        <title>Gene Family Evolution Reflects Adaptation to Soil Environmental Stressors in the Genome of the Collembolan Orchesella cincta.</title>
        <authorList>
            <person name="Faddeeva-Vakhrusheva A."/>
            <person name="Derks M.F."/>
            <person name="Anvar S.Y."/>
            <person name="Agamennone V."/>
            <person name="Suring W."/>
            <person name="Smit S."/>
            <person name="van Straalen N.M."/>
            <person name="Roelofs D."/>
        </authorList>
    </citation>
    <scope>NUCLEOTIDE SEQUENCE [LARGE SCALE GENOMIC DNA]</scope>
    <source>
        <tissue evidence="20">Mixed pool</tissue>
    </source>
</reference>
<dbReference type="Pfam" id="PF22249">
    <property type="entry name" value="ERMP1-TM"/>
    <property type="match status" value="1"/>
</dbReference>
<feature type="compositionally biased region" description="Polar residues" evidence="15">
    <location>
        <begin position="1"/>
        <end position="17"/>
    </location>
</feature>
<proteinExistence type="inferred from homology"/>
<comment type="subcellular location">
    <subcellularLocation>
        <location evidence="2">Endoplasmic reticulum membrane</location>
        <topology evidence="2">Multi-pass membrane protein</topology>
    </subcellularLocation>
</comment>
<feature type="transmembrane region" description="Helical" evidence="16">
    <location>
        <begin position="535"/>
        <end position="568"/>
    </location>
</feature>
<evidence type="ECO:0000256" key="16">
    <source>
        <dbReference type="SAM" id="Phobius"/>
    </source>
</evidence>
<dbReference type="CDD" id="cd03875">
    <property type="entry name" value="M28_Fxna_like"/>
    <property type="match status" value="1"/>
</dbReference>
<evidence type="ECO:0000256" key="5">
    <source>
        <dbReference type="ARBA" id="ARBA00022692"/>
    </source>
</evidence>
<dbReference type="InterPro" id="IPR053973">
    <property type="entry name" value="ERMP1-like_C"/>
</dbReference>
<evidence type="ECO:0000259" key="18">
    <source>
        <dbReference type="Pfam" id="PF22248"/>
    </source>
</evidence>
<accession>A0A1D2N543</accession>
<feature type="region of interest" description="Disordered" evidence="15">
    <location>
        <begin position="1"/>
        <end position="58"/>
    </location>
</feature>
<protein>
    <recommendedName>
        <fullName evidence="14">FXNA-like protease</fullName>
    </recommendedName>
</protein>
<keyword evidence="9" id="KW-0862">Zinc</keyword>
<dbReference type="InterPro" id="IPR053974">
    <property type="entry name" value="ERMP1_1-A_TM"/>
</dbReference>
<comment type="similarity">
    <text evidence="3">Belongs to the peptidase M28 family.</text>
</comment>
<evidence type="ECO:0000256" key="13">
    <source>
        <dbReference type="ARBA" id="ARBA00023180"/>
    </source>
</evidence>
<evidence type="ECO:0000256" key="2">
    <source>
        <dbReference type="ARBA" id="ARBA00004477"/>
    </source>
</evidence>
<evidence type="ECO:0000256" key="4">
    <source>
        <dbReference type="ARBA" id="ARBA00022670"/>
    </source>
</evidence>
<keyword evidence="6" id="KW-0479">Metal-binding</keyword>
<evidence type="ECO:0000313" key="20">
    <source>
        <dbReference type="EMBL" id="ODN00400.1"/>
    </source>
</evidence>
<dbReference type="OrthoDB" id="76293at2759"/>
<keyword evidence="11" id="KW-0482">Metalloprotease</keyword>
<evidence type="ECO:0000313" key="21">
    <source>
        <dbReference type="Proteomes" id="UP000094527"/>
    </source>
</evidence>
<organism evidence="20 21">
    <name type="scientific">Orchesella cincta</name>
    <name type="common">Springtail</name>
    <name type="synonym">Podura cincta</name>
    <dbReference type="NCBI Taxonomy" id="48709"/>
    <lineage>
        <taxon>Eukaryota</taxon>
        <taxon>Metazoa</taxon>
        <taxon>Ecdysozoa</taxon>
        <taxon>Arthropoda</taxon>
        <taxon>Hexapoda</taxon>
        <taxon>Collembola</taxon>
        <taxon>Entomobryomorpha</taxon>
        <taxon>Entomobryoidea</taxon>
        <taxon>Orchesellidae</taxon>
        <taxon>Orchesellinae</taxon>
        <taxon>Orchesella</taxon>
    </lineage>
</organism>
<feature type="domain" description="Endoplasmic reticulum metallopeptidase 1-like C-terminal" evidence="18">
    <location>
        <begin position="680"/>
        <end position="917"/>
    </location>
</feature>
<dbReference type="Pfam" id="PF04389">
    <property type="entry name" value="Peptidase_M28"/>
    <property type="match status" value="1"/>
</dbReference>
<dbReference type="STRING" id="48709.A0A1D2N543"/>
<dbReference type="PANTHER" id="PTHR12147">
    <property type="entry name" value="METALLOPEPTIDASE M28 FAMILY MEMBER"/>
    <property type="match status" value="1"/>
</dbReference>
<dbReference type="SUPFAM" id="SSF53187">
    <property type="entry name" value="Zn-dependent exopeptidases"/>
    <property type="match status" value="1"/>
</dbReference>
<keyword evidence="8" id="KW-0256">Endoplasmic reticulum</keyword>
<dbReference type="OMA" id="MGMQASH"/>
<feature type="domain" description="Endoplasmic reticulum metallopeptidase 1/1-A TM" evidence="19">
    <location>
        <begin position="468"/>
        <end position="658"/>
    </location>
</feature>
<feature type="transmembrane region" description="Helical" evidence="16">
    <location>
        <begin position="426"/>
        <end position="447"/>
    </location>
</feature>
<feature type="transmembrane region" description="Helical" evidence="16">
    <location>
        <begin position="621"/>
        <end position="644"/>
    </location>
</feature>
<evidence type="ECO:0000256" key="11">
    <source>
        <dbReference type="ARBA" id="ARBA00023049"/>
    </source>
</evidence>
<dbReference type="AlphaFoldDB" id="A0A1D2N543"/>
<feature type="domain" description="Peptidase M28" evidence="17">
    <location>
        <begin position="179"/>
        <end position="390"/>
    </location>
</feature>
<keyword evidence="7" id="KW-0378">Hydrolase</keyword>
<dbReference type="InterPro" id="IPR045175">
    <property type="entry name" value="M28_fam"/>
</dbReference>
<evidence type="ECO:0000256" key="7">
    <source>
        <dbReference type="ARBA" id="ARBA00022801"/>
    </source>
</evidence>
<keyword evidence="12 16" id="KW-0472">Membrane</keyword>
<evidence type="ECO:0000259" key="19">
    <source>
        <dbReference type="Pfam" id="PF22249"/>
    </source>
</evidence>
<evidence type="ECO:0000256" key="12">
    <source>
        <dbReference type="ARBA" id="ARBA00023136"/>
    </source>
</evidence>
<dbReference type="Gene3D" id="3.40.630.10">
    <property type="entry name" value="Zn peptidases"/>
    <property type="match status" value="1"/>
</dbReference>
<comment type="cofactor">
    <cofactor evidence="1">
        <name>Zn(2+)</name>
        <dbReference type="ChEBI" id="CHEBI:29105"/>
    </cofactor>
</comment>
<keyword evidence="21" id="KW-1185">Reference proteome</keyword>
<keyword evidence="4" id="KW-0645">Protease</keyword>
<dbReference type="GO" id="GO:0046872">
    <property type="term" value="F:metal ion binding"/>
    <property type="evidence" value="ECO:0007669"/>
    <property type="project" value="UniProtKB-KW"/>
</dbReference>
<gene>
    <name evidence="20" type="ORF">Ocin01_06281</name>
</gene>
<evidence type="ECO:0000256" key="8">
    <source>
        <dbReference type="ARBA" id="ARBA00022824"/>
    </source>
</evidence>
<keyword evidence="13" id="KW-0325">Glycoprotein</keyword>
<evidence type="ECO:0000256" key="1">
    <source>
        <dbReference type="ARBA" id="ARBA00001947"/>
    </source>
</evidence>
<dbReference type="GO" id="GO:0006508">
    <property type="term" value="P:proteolysis"/>
    <property type="evidence" value="ECO:0007669"/>
    <property type="project" value="UniProtKB-KW"/>
</dbReference>
<evidence type="ECO:0000259" key="17">
    <source>
        <dbReference type="Pfam" id="PF04389"/>
    </source>
</evidence>
<dbReference type="Pfam" id="PF22248">
    <property type="entry name" value="ERMP1_C"/>
    <property type="match status" value="1"/>
</dbReference>
<dbReference type="InterPro" id="IPR048024">
    <property type="entry name" value="Fxna-like_M28_dom"/>
</dbReference>
<dbReference type="GO" id="GO:0008235">
    <property type="term" value="F:metalloexopeptidase activity"/>
    <property type="evidence" value="ECO:0007669"/>
    <property type="project" value="InterPro"/>
</dbReference>
<dbReference type="EMBL" id="LJIJ01000209">
    <property type="protein sequence ID" value="ODN00400.1"/>
    <property type="molecule type" value="Genomic_DNA"/>
</dbReference>
<evidence type="ECO:0000256" key="9">
    <source>
        <dbReference type="ARBA" id="ARBA00022833"/>
    </source>
</evidence>
<feature type="transmembrane region" description="Helical" evidence="16">
    <location>
        <begin position="83"/>
        <end position="102"/>
    </location>
</feature>
<evidence type="ECO:0000256" key="15">
    <source>
        <dbReference type="SAM" id="MobiDB-lite"/>
    </source>
</evidence>
<comment type="caution">
    <text evidence="20">The sequence shown here is derived from an EMBL/GenBank/DDBJ whole genome shotgun (WGS) entry which is preliminary data.</text>
</comment>
<evidence type="ECO:0000256" key="6">
    <source>
        <dbReference type="ARBA" id="ARBA00022723"/>
    </source>
</evidence>
<evidence type="ECO:0000256" key="10">
    <source>
        <dbReference type="ARBA" id="ARBA00022989"/>
    </source>
</evidence>
<dbReference type="PANTHER" id="PTHR12147:SF22">
    <property type="entry name" value="ENDOPLASMIC RETICULUM METALLOPEPTIDASE 1"/>
    <property type="match status" value="1"/>
</dbReference>
<feature type="transmembrane region" description="Helical" evidence="16">
    <location>
        <begin position="650"/>
        <end position="672"/>
    </location>
</feature>
<evidence type="ECO:0000256" key="14">
    <source>
        <dbReference type="ARBA" id="ARBA00078796"/>
    </source>
</evidence>
<feature type="transmembrane region" description="Helical" evidence="16">
    <location>
        <begin position="459"/>
        <end position="486"/>
    </location>
</feature>
<feature type="transmembrane region" description="Helical" evidence="16">
    <location>
        <begin position="580"/>
        <end position="600"/>
    </location>
</feature>
<sequence length="920" mass="102327">MSSSASNIDETSTNNDAVRQRRKESEVIPSTSNSSAINSPETFDIETGSFSNEKLKKKSKQRKDFGSWLKNDEGEKYRNSGSFSILSVFILLGVGLLIVKYLDAKLPVALQLKDIPDNPNSFIEERARGNLHDLTSVGVRVSGSKATDQVTVDKFLAILNEIKISGLSAANSLDFEIANVVAKLEPSNPSLQTNYSILVNCHFDTKPGSPGATDNMISCVTMLEVIRVLAGENPTSLRNSIVFLFNGAEELGLQGAHGFVKGYNASLGNSENAELGHRWSRNLKTFINLEGAGGGGREILFQTGPGNSWTLKAYAKAAPYPYGLAIAEEAFQIGLIPSDTDFRIFRDFGDLAGLDMAFIKNGWVYHTKWDRLSEIPPGSLQHMGSNALAILKHLSKEVDFSEIEDSDGKMVFFDVLGLFMIYYPRWAGILIDCLISLGTVATIGFFLTKAMGRSLKIVLVLLWLPLSAIFSWAVGIGVAGLVAVFLNACGYAKPFYSYPTLAIVIFGFPAAIAQIIVQSYALKRSPEASWMAQKLALAVILFVGTFITRAVYIISINLLFSVIAWHLIRYMCRGWPRAITLSYLITGEFIPFLMSSYLLVTLSDVFVPILGRSGSETNANLFFGLIVSAIVTILIWNGFVFVFVSFRRRVLWTCLFVMFFVGNTLLVFGFIGKVPYQEKTPMRLNIVNVDRTWYAADGETVNRTEAGYWFWPYDSNTKDFFPTFEKYAPELSAVQNVKVEYNDCDSLYCSQPFMWPMTGAIKTTHWLPLQEGLADSVKDPIQMSYTLTGSPGDAKRSINLEFAVTTQVVIILSPGLNYKLVNWTLMDTVPKSGKPWKGRNTYFIYHGRGMEEQPMKFSCDFEFLGGSDAPNSPLLNIQYSAFHLHGDALMTSEFRDLVDRLPVWSYTMPWTAVMKMYEIA</sequence>
<keyword evidence="10 16" id="KW-1133">Transmembrane helix</keyword>
<evidence type="ECO:0000256" key="3">
    <source>
        <dbReference type="ARBA" id="ARBA00010918"/>
    </source>
</evidence>
<feature type="compositionally biased region" description="Polar residues" evidence="15">
    <location>
        <begin position="28"/>
        <end position="41"/>
    </location>
</feature>
<dbReference type="InterPro" id="IPR007484">
    <property type="entry name" value="Peptidase_M28"/>
</dbReference>
<dbReference type="FunFam" id="3.40.630.10:FF:000008">
    <property type="entry name" value="Endoplasmic reticulum metallopeptidase 1"/>
    <property type="match status" value="1"/>
</dbReference>
<dbReference type="GO" id="GO:0005789">
    <property type="term" value="C:endoplasmic reticulum membrane"/>
    <property type="evidence" value="ECO:0007669"/>
    <property type="project" value="UniProtKB-SubCell"/>
</dbReference>
<feature type="transmembrane region" description="Helical" evidence="16">
    <location>
        <begin position="498"/>
        <end position="523"/>
    </location>
</feature>
<dbReference type="Proteomes" id="UP000094527">
    <property type="component" value="Unassembled WGS sequence"/>
</dbReference>